<keyword evidence="2" id="KW-0676">Redox-active center</keyword>
<dbReference type="InterPro" id="IPR050455">
    <property type="entry name" value="Tpx_Peroxidase_subfamily"/>
</dbReference>
<dbReference type="SUPFAM" id="SSF52833">
    <property type="entry name" value="Thioredoxin-like"/>
    <property type="match status" value="1"/>
</dbReference>
<dbReference type="Pfam" id="PF00578">
    <property type="entry name" value="AhpC-TSA"/>
    <property type="match status" value="1"/>
</dbReference>
<name>A0A7C2K0K8_UNCW3</name>
<dbReference type="PROSITE" id="PS51352">
    <property type="entry name" value="THIOREDOXIN_2"/>
    <property type="match status" value="1"/>
</dbReference>
<dbReference type="PANTHER" id="PTHR43110:SF1">
    <property type="entry name" value="THIOL PEROXIDASE"/>
    <property type="match status" value="1"/>
</dbReference>
<evidence type="ECO:0000256" key="3">
    <source>
        <dbReference type="PIRSR" id="PIRSR000239-1"/>
    </source>
</evidence>
<dbReference type="EMBL" id="DTDJ01000003">
    <property type="protein sequence ID" value="HGL16762.1"/>
    <property type="molecule type" value="Genomic_DNA"/>
</dbReference>
<accession>A0A7C2K0K8</accession>
<gene>
    <name evidence="5" type="ORF">ENQ77_00655</name>
    <name evidence="6" type="ORF">ENU66_00225</name>
</gene>
<feature type="active site" description="Cysteine sulfenic acid (-SOH) intermediate; for peroxidase activity" evidence="3">
    <location>
        <position position="44"/>
    </location>
</feature>
<protein>
    <submittedName>
        <fullName evidence="5">Peroxiredoxin</fullName>
    </submittedName>
</protein>
<dbReference type="PIRSF" id="PIRSF000239">
    <property type="entry name" value="AHPC"/>
    <property type="match status" value="1"/>
</dbReference>
<feature type="domain" description="Thioredoxin" evidence="4">
    <location>
        <begin position="2"/>
        <end position="151"/>
    </location>
</feature>
<dbReference type="InterPro" id="IPR036249">
    <property type="entry name" value="Thioredoxin-like_sf"/>
</dbReference>
<dbReference type="EMBL" id="DSOL01000018">
    <property type="protein sequence ID" value="HEN27188.1"/>
    <property type="molecule type" value="Genomic_DNA"/>
</dbReference>
<keyword evidence="1" id="KW-0560">Oxidoreductase</keyword>
<dbReference type="InterPro" id="IPR013766">
    <property type="entry name" value="Thioredoxin_domain"/>
</dbReference>
<dbReference type="GO" id="GO:0016491">
    <property type="term" value="F:oxidoreductase activity"/>
    <property type="evidence" value="ECO:0007669"/>
    <property type="project" value="UniProtKB-KW"/>
</dbReference>
<dbReference type="InterPro" id="IPR000866">
    <property type="entry name" value="AhpC/TSA"/>
</dbReference>
<dbReference type="GO" id="GO:0016209">
    <property type="term" value="F:antioxidant activity"/>
    <property type="evidence" value="ECO:0007669"/>
    <property type="project" value="InterPro"/>
</dbReference>
<dbReference type="AlphaFoldDB" id="A0A7C2K0K8"/>
<organism evidence="5">
    <name type="scientific">candidate division WOR-3 bacterium</name>
    <dbReference type="NCBI Taxonomy" id="2052148"/>
    <lineage>
        <taxon>Bacteria</taxon>
        <taxon>Bacteria division WOR-3</taxon>
    </lineage>
</organism>
<evidence type="ECO:0000256" key="2">
    <source>
        <dbReference type="ARBA" id="ARBA00023284"/>
    </source>
</evidence>
<dbReference type="CDD" id="cd03018">
    <property type="entry name" value="PRX_AhpE_like"/>
    <property type="match status" value="1"/>
</dbReference>
<evidence type="ECO:0000313" key="5">
    <source>
        <dbReference type="EMBL" id="HEN27188.1"/>
    </source>
</evidence>
<comment type="caution">
    <text evidence="5">The sequence shown here is derived from an EMBL/GenBank/DDBJ whole genome shotgun (WGS) entry which is preliminary data.</text>
</comment>
<sequence>MIKVGDTVQDFTLKDQHGEPFSLGSLRGKKVLLSFHPLAFTKICSEQMKALEKHYDEFEKLNVIPIGISVDPVPSKHAWAKELGLKKLRILSDFWPHGGVAKSLGIFRENEGFSERANIIVDEEGKAIFVKVYEIKELPDLKEIFEFLKEK</sequence>
<dbReference type="Gene3D" id="3.40.30.10">
    <property type="entry name" value="Glutaredoxin"/>
    <property type="match status" value="1"/>
</dbReference>
<dbReference type="InterPro" id="IPR024706">
    <property type="entry name" value="Peroxiredoxin_AhpC-typ"/>
</dbReference>
<proteinExistence type="predicted"/>
<evidence type="ECO:0000313" key="6">
    <source>
        <dbReference type="EMBL" id="HGL16762.1"/>
    </source>
</evidence>
<evidence type="ECO:0000259" key="4">
    <source>
        <dbReference type="PROSITE" id="PS51352"/>
    </source>
</evidence>
<reference evidence="5" key="1">
    <citation type="journal article" date="2020" name="mSystems">
        <title>Genome- and Community-Level Interaction Insights into Carbon Utilization and Element Cycling Functions of Hydrothermarchaeota in Hydrothermal Sediment.</title>
        <authorList>
            <person name="Zhou Z."/>
            <person name="Liu Y."/>
            <person name="Xu W."/>
            <person name="Pan J."/>
            <person name="Luo Z.H."/>
            <person name="Li M."/>
        </authorList>
    </citation>
    <scope>NUCLEOTIDE SEQUENCE [LARGE SCALE GENOMIC DNA]</scope>
    <source>
        <strain evidence="5">SpSt-34</strain>
        <strain evidence="6">SpSt-69</strain>
    </source>
</reference>
<dbReference type="PANTHER" id="PTHR43110">
    <property type="entry name" value="THIOL PEROXIDASE"/>
    <property type="match status" value="1"/>
</dbReference>
<evidence type="ECO:0000256" key="1">
    <source>
        <dbReference type="ARBA" id="ARBA00023002"/>
    </source>
</evidence>